<feature type="region of interest" description="Disordered" evidence="1">
    <location>
        <begin position="271"/>
        <end position="315"/>
    </location>
</feature>
<protein>
    <submittedName>
        <fullName evidence="2">Uncharacterized protein</fullName>
    </submittedName>
</protein>
<comment type="caution">
    <text evidence="2">The sequence shown here is derived from an EMBL/GenBank/DDBJ whole genome shotgun (WGS) entry which is preliminary data.</text>
</comment>
<dbReference type="Proteomes" id="UP000324748">
    <property type="component" value="Unassembled WGS sequence"/>
</dbReference>
<accession>A0A5B0QA02</accession>
<evidence type="ECO:0000313" key="2">
    <source>
        <dbReference type="EMBL" id="KAA1110007.1"/>
    </source>
</evidence>
<dbReference type="AlphaFoldDB" id="A0A5B0QA02"/>
<feature type="compositionally biased region" description="Basic residues" evidence="1">
    <location>
        <begin position="403"/>
        <end position="414"/>
    </location>
</feature>
<evidence type="ECO:0000256" key="1">
    <source>
        <dbReference type="SAM" id="MobiDB-lite"/>
    </source>
</evidence>
<feature type="compositionally biased region" description="Low complexity" evidence="1">
    <location>
        <begin position="289"/>
        <end position="315"/>
    </location>
</feature>
<dbReference type="EMBL" id="VSWC01000027">
    <property type="protein sequence ID" value="KAA1110007.1"/>
    <property type="molecule type" value="Genomic_DNA"/>
</dbReference>
<feature type="compositionally biased region" description="Low complexity" evidence="1">
    <location>
        <begin position="8"/>
        <end position="22"/>
    </location>
</feature>
<evidence type="ECO:0000313" key="3">
    <source>
        <dbReference type="Proteomes" id="UP000324748"/>
    </source>
</evidence>
<gene>
    <name evidence="2" type="ORF">PGT21_006355</name>
</gene>
<feature type="compositionally biased region" description="Polar residues" evidence="1">
    <location>
        <begin position="40"/>
        <end position="59"/>
    </location>
</feature>
<sequence length="430" mass="48354">MEGTSQLNNNNETSNAENASSNPRAEPETDLLDYSEAMTRDTSSVQQQPSGFESLESSLPSITDTALRRQTAEVSQLERGVSPALINSRATSLALETMSSRSTPVPRPVDRLPFPANTSTEMGRQVLTPIPRRNLQTQFPALEQPLAPQEEDTIMDNTELETVINLFNEQWNMFVQARENQNPRLMRVALIQAISSQEEIRVLAGGTEMLRICGNWIAREELADLERSQLAHQNQQATRLAITQTAHEHTVSPSPAPQHRLTRQSSDVTFLGAGPMQVDNNPMSPPQPQSTRPQSALVRQNPEPQAQQAQPYHQQPRLQYREGGYYQQPPQRETTVQHHAPQYQQQARIVQNYAPQPAPPPPQRQSWRGSGRNWRLPQDQTSRLLEVGDYLMRAERIAGRVFRMRGRGRARGRGRGPPPQQGEPPAQIHP</sequence>
<feature type="region of interest" description="Disordered" evidence="1">
    <location>
        <begin position="1"/>
        <end position="59"/>
    </location>
</feature>
<name>A0A5B0QA02_PUCGR</name>
<dbReference type="OrthoDB" id="10662372at2759"/>
<feature type="region of interest" description="Disordered" evidence="1">
    <location>
        <begin position="353"/>
        <end position="375"/>
    </location>
</feature>
<feature type="region of interest" description="Disordered" evidence="1">
    <location>
        <begin position="95"/>
        <end position="117"/>
    </location>
</feature>
<feature type="region of interest" description="Disordered" evidence="1">
    <location>
        <begin position="403"/>
        <end position="430"/>
    </location>
</feature>
<organism evidence="2 3">
    <name type="scientific">Puccinia graminis f. sp. tritici</name>
    <dbReference type="NCBI Taxonomy" id="56615"/>
    <lineage>
        <taxon>Eukaryota</taxon>
        <taxon>Fungi</taxon>
        <taxon>Dikarya</taxon>
        <taxon>Basidiomycota</taxon>
        <taxon>Pucciniomycotina</taxon>
        <taxon>Pucciniomycetes</taxon>
        <taxon>Pucciniales</taxon>
        <taxon>Pucciniaceae</taxon>
        <taxon>Puccinia</taxon>
    </lineage>
</organism>
<proteinExistence type="predicted"/>
<reference evidence="2 3" key="1">
    <citation type="submission" date="2019-05" db="EMBL/GenBank/DDBJ databases">
        <title>Emergence of the Ug99 lineage of the wheat stem rust pathogen through somatic hybridization.</title>
        <authorList>
            <person name="Li F."/>
            <person name="Upadhyaya N.M."/>
            <person name="Sperschneider J."/>
            <person name="Matny O."/>
            <person name="Nguyen-Phuc H."/>
            <person name="Mago R."/>
            <person name="Raley C."/>
            <person name="Miller M.E."/>
            <person name="Silverstein K.A.T."/>
            <person name="Henningsen E."/>
            <person name="Hirsch C.D."/>
            <person name="Visser B."/>
            <person name="Pretorius Z.A."/>
            <person name="Steffenson B.J."/>
            <person name="Schwessinger B."/>
            <person name="Dodds P.N."/>
            <person name="Figueroa M."/>
        </authorList>
    </citation>
    <scope>NUCLEOTIDE SEQUENCE [LARGE SCALE GENOMIC DNA]</scope>
    <source>
        <strain evidence="2">21-0</strain>
    </source>
</reference>
<keyword evidence="3" id="KW-1185">Reference proteome</keyword>